<evidence type="ECO:0000256" key="5">
    <source>
        <dbReference type="ARBA" id="ARBA00022679"/>
    </source>
</evidence>
<dbReference type="PANTHER" id="PTHR47170:SF2">
    <property type="entry name" value="MALONYL-COA:ACP TRANSACYLASE (MAT) DOMAIN-CONTAINING PROTEIN"/>
    <property type="match status" value="1"/>
</dbReference>
<evidence type="ECO:0000313" key="17">
    <source>
        <dbReference type="EMBL" id="KAJ1165471.1"/>
    </source>
</evidence>
<dbReference type="SMART" id="SM00827">
    <property type="entry name" value="PKS_AT"/>
    <property type="match status" value="1"/>
</dbReference>
<keyword evidence="7" id="KW-0809">Transit peptide</keyword>
<dbReference type="SUPFAM" id="SSF55048">
    <property type="entry name" value="Probable ACP-binding domain of malonyl-CoA ACP transacylase"/>
    <property type="match status" value="1"/>
</dbReference>
<dbReference type="Proteomes" id="UP001066276">
    <property type="component" value="Chromosome 4_2"/>
</dbReference>
<evidence type="ECO:0000256" key="14">
    <source>
        <dbReference type="ARBA" id="ARBA00077751"/>
    </source>
</evidence>
<keyword evidence="4" id="KW-0444">Lipid biosynthesis</keyword>
<keyword evidence="18" id="KW-1185">Reference proteome</keyword>
<comment type="similarity">
    <text evidence="12">Belongs to the type II malonyltransferase family.</text>
</comment>
<evidence type="ECO:0000256" key="7">
    <source>
        <dbReference type="ARBA" id="ARBA00022946"/>
    </source>
</evidence>
<dbReference type="GO" id="GO:0006633">
    <property type="term" value="P:fatty acid biosynthetic process"/>
    <property type="evidence" value="ECO:0007669"/>
    <property type="project" value="UniProtKB-KW"/>
</dbReference>
<gene>
    <name evidence="17" type="ORF">NDU88_005899</name>
</gene>
<reference evidence="17" key="1">
    <citation type="journal article" date="2022" name="bioRxiv">
        <title>Sequencing and chromosome-scale assembly of the giantPleurodeles waltlgenome.</title>
        <authorList>
            <person name="Brown T."/>
            <person name="Elewa A."/>
            <person name="Iarovenko S."/>
            <person name="Subramanian E."/>
            <person name="Araus A.J."/>
            <person name="Petzold A."/>
            <person name="Susuki M."/>
            <person name="Suzuki K.-i.T."/>
            <person name="Hayashi T."/>
            <person name="Toyoda A."/>
            <person name="Oliveira C."/>
            <person name="Osipova E."/>
            <person name="Leigh N.D."/>
            <person name="Simon A."/>
            <person name="Yun M.H."/>
        </authorList>
    </citation>
    <scope>NUCLEOTIDE SEQUENCE</scope>
    <source>
        <strain evidence="17">20211129_DDA</strain>
        <tissue evidence="17">Liver</tissue>
    </source>
</reference>
<dbReference type="EMBL" id="JANPWB010000008">
    <property type="protein sequence ID" value="KAJ1165471.1"/>
    <property type="molecule type" value="Genomic_DNA"/>
</dbReference>
<evidence type="ECO:0000259" key="16">
    <source>
        <dbReference type="SMART" id="SM00827"/>
    </source>
</evidence>
<keyword evidence="5" id="KW-0808">Transferase</keyword>
<dbReference type="InterPro" id="IPR014043">
    <property type="entry name" value="Acyl_transferase_dom"/>
</dbReference>
<comment type="caution">
    <text evidence="17">The sequence shown here is derived from an EMBL/GenBank/DDBJ whole genome shotgun (WGS) entry which is preliminary data.</text>
</comment>
<keyword evidence="10" id="KW-0275">Fatty acid biosynthesis</keyword>
<evidence type="ECO:0000256" key="12">
    <source>
        <dbReference type="ARBA" id="ARBA00061523"/>
    </source>
</evidence>
<keyword evidence="8" id="KW-0443">Lipid metabolism</keyword>
<evidence type="ECO:0000256" key="2">
    <source>
        <dbReference type="ARBA" id="ARBA00005194"/>
    </source>
</evidence>
<dbReference type="GO" id="GO:0004314">
    <property type="term" value="F:[acyl-carrier-protein] S-malonyltransferase activity"/>
    <property type="evidence" value="ECO:0007669"/>
    <property type="project" value="UniProtKB-EC"/>
</dbReference>
<evidence type="ECO:0000256" key="1">
    <source>
        <dbReference type="ARBA" id="ARBA00004173"/>
    </source>
</evidence>
<evidence type="ECO:0000256" key="6">
    <source>
        <dbReference type="ARBA" id="ARBA00022832"/>
    </source>
</evidence>
<dbReference type="InterPro" id="IPR001227">
    <property type="entry name" value="Ac_transferase_dom_sf"/>
</dbReference>
<feature type="domain" description="Malonyl-CoA:ACP transacylase (MAT)" evidence="16">
    <location>
        <begin position="65"/>
        <end position="368"/>
    </location>
</feature>
<dbReference type="EC" id="2.3.1.39" evidence="3"/>
<evidence type="ECO:0000256" key="8">
    <source>
        <dbReference type="ARBA" id="ARBA00023098"/>
    </source>
</evidence>
<dbReference type="PANTHER" id="PTHR47170">
    <property type="entry name" value="MALONYL-COA ACP TRANSACYLASE, ACP-BINDING"/>
    <property type="match status" value="1"/>
</dbReference>
<evidence type="ECO:0000256" key="9">
    <source>
        <dbReference type="ARBA" id="ARBA00023128"/>
    </source>
</evidence>
<evidence type="ECO:0000256" key="10">
    <source>
        <dbReference type="ARBA" id="ARBA00023160"/>
    </source>
</evidence>
<keyword evidence="9" id="KW-0496">Mitochondrion</keyword>
<dbReference type="GO" id="GO:0005739">
    <property type="term" value="C:mitochondrion"/>
    <property type="evidence" value="ECO:0007669"/>
    <property type="project" value="UniProtKB-SubCell"/>
</dbReference>
<evidence type="ECO:0000256" key="11">
    <source>
        <dbReference type="ARBA" id="ARBA00048404"/>
    </source>
</evidence>
<evidence type="ECO:0000256" key="13">
    <source>
        <dbReference type="ARBA" id="ARBA00069490"/>
    </source>
</evidence>
<evidence type="ECO:0000256" key="4">
    <source>
        <dbReference type="ARBA" id="ARBA00022516"/>
    </source>
</evidence>
<comment type="catalytic activity">
    <reaction evidence="11">
        <text>holo-[ACP] + malonyl-CoA = malonyl-[ACP] + CoA</text>
        <dbReference type="Rhea" id="RHEA:41792"/>
        <dbReference type="Rhea" id="RHEA-COMP:9623"/>
        <dbReference type="Rhea" id="RHEA-COMP:9685"/>
        <dbReference type="ChEBI" id="CHEBI:57287"/>
        <dbReference type="ChEBI" id="CHEBI:57384"/>
        <dbReference type="ChEBI" id="CHEBI:64479"/>
        <dbReference type="ChEBI" id="CHEBI:78449"/>
        <dbReference type="EC" id="2.3.1.39"/>
    </reaction>
    <physiologicalReaction direction="left-to-right" evidence="11">
        <dbReference type="Rhea" id="RHEA:41793"/>
    </physiologicalReaction>
</comment>
<name>A0AAV7SN62_PLEWA</name>
<proteinExistence type="inferred from homology"/>
<dbReference type="FunFam" id="3.30.70.250:FF:000005">
    <property type="entry name" value="Malonyl-CoA-acyl carrier protein transacylase, mitochondrial"/>
    <property type="match status" value="1"/>
</dbReference>
<dbReference type="InterPro" id="IPR016036">
    <property type="entry name" value="Malonyl_transacylase_ACP-bd"/>
</dbReference>
<evidence type="ECO:0000313" key="18">
    <source>
        <dbReference type="Proteomes" id="UP001066276"/>
    </source>
</evidence>
<dbReference type="InterPro" id="IPR016035">
    <property type="entry name" value="Acyl_Trfase/lysoPLipase"/>
</dbReference>
<evidence type="ECO:0000256" key="15">
    <source>
        <dbReference type="ARBA" id="ARBA00083656"/>
    </source>
</evidence>
<dbReference type="Pfam" id="PF00698">
    <property type="entry name" value="Acyl_transf_1"/>
    <property type="match status" value="1"/>
</dbReference>
<sequence>MAVATVVRAGPHSLLTRIRGLSGSAPDSIPRGLGPERLQELLQGTEDATSQERHSQSPADRCVLLFPGQGSQHPGMVGGSALRYPTVRAMFTTAERVLGYDLLHLCQHGPREQLDRTVYCQPALYVSSLAAAERLSQEQPEAIEKCVAAAGFSVGEFAALVFAGVLDFTEALYAVKVRAEAMEEASQAVASGMLSVVGSAQTRYNFACLEAREHCKSLGIESPVCEVASYLFPDGRVIAGHLQALQFLQTNSRTYHFKRTRMLPVSGAFHTSLMQPAVEPLTEALKTVTFQKPLISVYCNVDGKRYRHAENIQKVLVKQLVCPVKWEQTLHALYERKKGTDFPRTYEVGPGKQLGTTLRACNAQAWKYYEHVDIEADETQATEEA</sequence>
<dbReference type="AlphaFoldDB" id="A0AAV7SN62"/>
<comment type="pathway">
    <text evidence="2">Lipid metabolism; fatty acid biosynthesis.</text>
</comment>
<dbReference type="Gene3D" id="3.40.366.10">
    <property type="entry name" value="Malonyl-Coenzyme A Acyl Carrier Protein, domain 2"/>
    <property type="match status" value="1"/>
</dbReference>
<keyword evidence="6" id="KW-0276">Fatty acid metabolism</keyword>
<accession>A0AAV7SN62</accession>
<dbReference type="InterPro" id="IPR052760">
    <property type="entry name" value="Mitochondrial_malonyltrans"/>
</dbReference>
<organism evidence="17 18">
    <name type="scientific">Pleurodeles waltl</name>
    <name type="common">Iberian ribbed newt</name>
    <dbReference type="NCBI Taxonomy" id="8319"/>
    <lineage>
        <taxon>Eukaryota</taxon>
        <taxon>Metazoa</taxon>
        <taxon>Chordata</taxon>
        <taxon>Craniata</taxon>
        <taxon>Vertebrata</taxon>
        <taxon>Euteleostomi</taxon>
        <taxon>Amphibia</taxon>
        <taxon>Batrachia</taxon>
        <taxon>Caudata</taxon>
        <taxon>Salamandroidea</taxon>
        <taxon>Salamandridae</taxon>
        <taxon>Pleurodelinae</taxon>
        <taxon>Pleurodeles</taxon>
    </lineage>
</organism>
<protein>
    <recommendedName>
        <fullName evidence="13">Malonyl-CoA-acyl carrier protein transacylase, mitochondrial</fullName>
        <ecNumber evidence="3">2.3.1.39</ecNumber>
    </recommendedName>
    <alternativeName>
        <fullName evidence="15">Mitochondrial malonyltransferase</fullName>
    </alternativeName>
    <alternativeName>
        <fullName evidence="14">[Acyl-carrier-protein] malonyltransferase</fullName>
    </alternativeName>
</protein>
<comment type="subcellular location">
    <subcellularLocation>
        <location evidence="1">Mitochondrion</location>
    </subcellularLocation>
</comment>
<dbReference type="SUPFAM" id="SSF52151">
    <property type="entry name" value="FabD/lysophospholipase-like"/>
    <property type="match status" value="1"/>
</dbReference>
<dbReference type="Gene3D" id="3.30.70.250">
    <property type="entry name" value="Malonyl-CoA ACP transacylase, ACP-binding"/>
    <property type="match status" value="1"/>
</dbReference>
<evidence type="ECO:0000256" key="3">
    <source>
        <dbReference type="ARBA" id="ARBA00013258"/>
    </source>
</evidence>